<feature type="transmembrane region" description="Helical" evidence="14">
    <location>
        <begin position="194"/>
        <end position="214"/>
    </location>
</feature>
<name>A0A1D8CVQ7_CHLLM</name>
<feature type="transmembrane region" description="Helical" evidence="14">
    <location>
        <begin position="87"/>
        <end position="104"/>
    </location>
</feature>
<evidence type="ECO:0000313" key="15">
    <source>
        <dbReference type="EMBL" id="AOS82952.1"/>
    </source>
</evidence>
<evidence type="ECO:0000256" key="5">
    <source>
        <dbReference type="ARBA" id="ARBA00022475"/>
    </source>
</evidence>
<keyword evidence="6 14" id="KW-0812">Transmembrane</keyword>
<evidence type="ECO:0000256" key="4">
    <source>
        <dbReference type="ARBA" id="ARBA00021581"/>
    </source>
</evidence>
<keyword evidence="10 14" id="KW-0046">Antibiotic resistance</keyword>
<dbReference type="GO" id="GO:0009252">
    <property type="term" value="P:peptidoglycan biosynthetic process"/>
    <property type="evidence" value="ECO:0007669"/>
    <property type="project" value="UniProtKB-KW"/>
</dbReference>
<dbReference type="KEGG" id="clz:BIU88_01595"/>
<evidence type="ECO:0000256" key="9">
    <source>
        <dbReference type="ARBA" id="ARBA00023136"/>
    </source>
</evidence>
<evidence type="ECO:0000256" key="13">
    <source>
        <dbReference type="ARBA" id="ARBA00047594"/>
    </source>
</evidence>
<evidence type="ECO:0000256" key="3">
    <source>
        <dbReference type="ARBA" id="ARBA00012374"/>
    </source>
</evidence>
<dbReference type="NCBIfam" id="TIGR00753">
    <property type="entry name" value="undec_PP_bacA"/>
    <property type="match status" value="1"/>
</dbReference>
<keyword evidence="8 14" id="KW-1133">Transmembrane helix</keyword>
<feature type="transmembrane region" description="Helical" evidence="14">
    <location>
        <begin position="226"/>
        <end position="249"/>
    </location>
</feature>
<comment type="subcellular location">
    <subcellularLocation>
        <location evidence="1 14">Cell membrane</location>
        <topology evidence="1 14">Multi-pass membrane protein</topology>
    </subcellularLocation>
</comment>
<dbReference type="GO" id="GO:0050380">
    <property type="term" value="F:undecaprenyl-diphosphatase activity"/>
    <property type="evidence" value="ECO:0007669"/>
    <property type="project" value="UniProtKB-UniRule"/>
</dbReference>
<evidence type="ECO:0000313" key="16">
    <source>
        <dbReference type="Proteomes" id="UP000095185"/>
    </source>
</evidence>
<evidence type="ECO:0000256" key="2">
    <source>
        <dbReference type="ARBA" id="ARBA00010621"/>
    </source>
</evidence>
<dbReference type="EC" id="3.6.1.27" evidence="3 14"/>
<accession>A0A1D8CVQ7</accession>
<proteinExistence type="inferred from homology"/>
<comment type="similarity">
    <text evidence="2 14">Belongs to the UppP family.</text>
</comment>
<keyword evidence="14" id="KW-0961">Cell wall biogenesis/degradation</keyword>
<evidence type="ECO:0000256" key="8">
    <source>
        <dbReference type="ARBA" id="ARBA00022989"/>
    </source>
</evidence>
<dbReference type="PANTHER" id="PTHR30622:SF4">
    <property type="entry name" value="UNDECAPRENYL-DIPHOSPHATASE"/>
    <property type="match status" value="1"/>
</dbReference>
<evidence type="ECO:0000256" key="7">
    <source>
        <dbReference type="ARBA" id="ARBA00022801"/>
    </source>
</evidence>
<evidence type="ECO:0000256" key="14">
    <source>
        <dbReference type="HAMAP-Rule" id="MF_01006"/>
    </source>
</evidence>
<dbReference type="GO" id="GO:0008360">
    <property type="term" value="P:regulation of cell shape"/>
    <property type="evidence" value="ECO:0007669"/>
    <property type="project" value="UniProtKB-KW"/>
</dbReference>
<evidence type="ECO:0000256" key="6">
    <source>
        <dbReference type="ARBA" id="ARBA00022692"/>
    </source>
</evidence>
<feature type="transmembrane region" description="Helical" evidence="14">
    <location>
        <begin position="261"/>
        <end position="280"/>
    </location>
</feature>
<evidence type="ECO:0000256" key="12">
    <source>
        <dbReference type="ARBA" id="ARBA00032932"/>
    </source>
</evidence>
<dbReference type="RefSeq" id="WP_069808682.1">
    <property type="nucleotide sequence ID" value="NZ_CP017305.1"/>
</dbReference>
<dbReference type="GO" id="GO:0046677">
    <property type="term" value="P:response to antibiotic"/>
    <property type="evidence" value="ECO:0007669"/>
    <property type="project" value="UniProtKB-UniRule"/>
</dbReference>
<keyword evidence="14" id="KW-0573">Peptidoglycan synthesis</keyword>
<sequence>MNLIQAITLGIAQGLTEFLPISSSAHLRIVPAIMGWEDPGAAFTAIVQIGTLAAVLIYFAKDIVSISGAVISGVLKGRPLETDESRTGWMIAAGTIPIVVFGLAFKDQIETVLRSLYWVSAALILLALVLVVAEKHTANRARDGRRGKAIKEITWTDAIIIGLAQALALIPGSSRSGVTITAGLFRNLDRETSARFSFLLSLPSVFAAGAYQLYKTWDVITATNDNMIAIAVATVFAFISGYLSIAFLLSYLKRHSTGVFIAYRLILGVSLIVMIAAGKLSPV</sequence>
<comment type="catalytic activity">
    <reaction evidence="13 14">
        <text>di-trans,octa-cis-undecaprenyl diphosphate + H2O = di-trans,octa-cis-undecaprenyl phosphate + phosphate + H(+)</text>
        <dbReference type="Rhea" id="RHEA:28094"/>
        <dbReference type="ChEBI" id="CHEBI:15377"/>
        <dbReference type="ChEBI" id="CHEBI:15378"/>
        <dbReference type="ChEBI" id="CHEBI:43474"/>
        <dbReference type="ChEBI" id="CHEBI:58405"/>
        <dbReference type="ChEBI" id="CHEBI:60392"/>
        <dbReference type="EC" id="3.6.1.27"/>
    </reaction>
</comment>
<comment type="function">
    <text evidence="14">Catalyzes the dephosphorylation of undecaprenyl diphosphate (UPP). Confers resistance to bacitracin.</text>
</comment>
<dbReference type="EMBL" id="CP017305">
    <property type="protein sequence ID" value="AOS82952.1"/>
    <property type="molecule type" value="Genomic_DNA"/>
</dbReference>
<reference evidence="15" key="1">
    <citation type="submission" date="2016-09" db="EMBL/GenBank/DDBJ databases">
        <title>Genome sequence of Chlorobaculum limnaeum.</title>
        <authorList>
            <person name="Liu Z."/>
            <person name="Tank M."/>
            <person name="Bryant D.A."/>
        </authorList>
    </citation>
    <scope>NUCLEOTIDE SEQUENCE [LARGE SCALE GENOMIC DNA]</scope>
    <source>
        <strain evidence="15">DSM 1677</strain>
    </source>
</reference>
<dbReference type="Proteomes" id="UP000095185">
    <property type="component" value="Chromosome"/>
</dbReference>
<organism evidence="15 16">
    <name type="scientific">Chlorobaculum limnaeum</name>
    <dbReference type="NCBI Taxonomy" id="274537"/>
    <lineage>
        <taxon>Bacteria</taxon>
        <taxon>Pseudomonadati</taxon>
        <taxon>Chlorobiota</taxon>
        <taxon>Chlorobiia</taxon>
        <taxon>Chlorobiales</taxon>
        <taxon>Chlorobiaceae</taxon>
        <taxon>Chlorobaculum</taxon>
    </lineage>
</organism>
<protein>
    <recommendedName>
        <fullName evidence="4 14">Undecaprenyl-diphosphatase</fullName>
        <ecNumber evidence="3 14">3.6.1.27</ecNumber>
    </recommendedName>
    <alternativeName>
        <fullName evidence="12 14">Bacitracin resistance protein</fullName>
    </alternativeName>
    <alternativeName>
        <fullName evidence="11 14">Undecaprenyl pyrophosphate phosphatase</fullName>
    </alternativeName>
</protein>
<gene>
    <name evidence="14" type="primary">uppP</name>
    <name evidence="15" type="ORF">BIU88_01595</name>
</gene>
<dbReference type="GO" id="GO:0005886">
    <property type="term" value="C:plasma membrane"/>
    <property type="evidence" value="ECO:0007669"/>
    <property type="project" value="UniProtKB-SubCell"/>
</dbReference>
<dbReference type="HAMAP" id="MF_01006">
    <property type="entry name" value="Undec_diphosphatase"/>
    <property type="match status" value="1"/>
</dbReference>
<dbReference type="OrthoDB" id="9808289at2"/>
<feature type="transmembrane region" description="Helical" evidence="14">
    <location>
        <begin position="116"/>
        <end position="133"/>
    </location>
</feature>
<dbReference type="PANTHER" id="PTHR30622">
    <property type="entry name" value="UNDECAPRENYL-DIPHOSPHATASE"/>
    <property type="match status" value="1"/>
</dbReference>
<dbReference type="AlphaFoldDB" id="A0A1D8CVQ7"/>
<comment type="miscellaneous">
    <text evidence="14">Bacitracin is thought to be involved in the inhibition of peptidoglycan synthesis by sequestering undecaprenyl diphosphate, thereby reducing the pool of lipid carrier available.</text>
</comment>
<keyword evidence="9 14" id="KW-0472">Membrane</keyword>
<keyword evidence="16" id="KW-1185">Reference proteome</keyword>
<evidence type="ECO:0000256" key="11">
    <source>
        <dbReference type="ARBA" id="ARBA00032707"/>
    </source>
</evidence>
<dbReference type="InterPro" id="IPR003824">
    <property type="entry name" value="UppP"/>
</dbReference>
<dbReference type="STRING" id="274537.BIU88_01595"/>
<dbReference type="Pfam" id="PF02673">
    <property type="entry name" value="BacA"/>
    <property type="match status" value="1"/>
</dbReference>
<keyword evidence="5 14" id="KW-1003">Cell membrane</keyword>
<dbReference type="GO" id="GO:0071555">
    <property type="term" value="P:cell wall organization"/>
    <property type="evidence" value="ECO:0007669"/>
    <property type="project" value="UniProtKB-KW"/>
</dbReference>
<evidence type="ECO:0000256" key="1">
    <source>
        <dbReference type="ARBA" id="ARBA00004651"/>
    </source>
</evidence>
<keyword evidence="14" id="KW-0133">Cell shape</keyword>
<keyword evidence="7 14" id="KW-0378">Hydrolase</keyword>
<evidence type="ECO:0000256" key="10">
    <source>
        <dbReference type="ARBA" id="ARBA00023251"/>
    </source>
</evidence>